<dbReference type="EMBL" id="CYUD01000003">
    <property type="protein sequence ID" value="CUJ91706.1"/>
    <property type="molecule type" value="Genomic_DNA"/>
</dbReference>
<organism evidence="2 3">
    <name type="scientific">Ruegeria denitrificans</name>
    <dbReference type="NCBI Taxonomy" id="1715692"/>
    <lineage>
        <taxon>Bacteria</taxon>
        <taxon>Pseudomonadati</taxon>
        <taxon>Pseudomonadota</taxon>
        <taxon>Alphaproteobacteria</taxon>
        <taxon>Rhodobacterales</taxon>
        <taxon>Roseobacteraceae</taxon>
        <taxon>Ruegeria</taxon>
    </lineage>
</organism>
<evidence type="ECO:0000313" key="2">
    <source>
        <dbReference type="EMBL" id="CUJ91706.1"/>
    </source>
</evidence>
<dbReference type="AlphaFoldDB" id="A0A0N7M8W3"/>
<keyword evidence="3" id="KW-1185">Reference proteome</keyword>
<protein>
    <submittedName>
        <fullName evidence="2">Uncharacterized protein</fullName>
    </submittedName>
</protein>
<dbReference type="Proteomes" id="UP000051260">
    <property type="component" value="Unassembled WGS sequence"/>
</dbReference>
<sequence>MTSGLFASGLKISEPHAGEAYGSDTGRGQWTDIGDDSLTSYGNNYEISLNVIHGL</sequence>
<gene>
    <name evidence="2" type="ORF">RUE5091_01131</name>
</gene>
<dbReference type="STRING" id="1715692.RUE5091_01131"/>
<evidence type="ECO:0000256" key="1">
    <source>
        <dbReference type="SAM" id="MobiDB-lite"/>
    </source>
</evidence>
<accession>A0A0N7M8W3</accession>
<proteinExistence type="predicted"/>
<reference evidence="3" key="1">
    <citation type="submission" date="2015-09" db="EMBL/GenBank/DDBJ databases">
        <authorList>
            <person name="Rodrigo-Torres L."/>
            <person name="Arahal D.R."/>
        </authorList>
    </citation>
    <scope>NUCLEOTIDE SEQUENCE [LARGE SCALE GENOMIC DNA]</scope>
    <source>
        <strain evidence="3">CECT 5091</strain>
    </source>
</reference>
<feature type="region of interest" description="Disordered" evidence="1">
    <location>
        <begin position="15"/>
        <end position="38"/>
    </location>
</feature>
<evidence type="ECO:0000313" key="3">
    <source>
        <dbReference type="Proteomes" id="UP000051260"/>
    </source>
</evidence>
<name>A0A0N7M8W3_9RHOB</name>